<protein>
    <recommendedName>
        <fullName evidence="2">Anti-sigma-W factor RsiW</fullName>
    </recommendedName>
</protein>
<evidence type="ECO:0000259" key="5">
    <source>
        <dbReference type="Pfam" id="PF13490"/>
    </source>
</evidence>
<dbReference type="InterPro" id="IPR027383">
    <property type="entry name" value="Znf_put"/>
</dbReference>
<comment type="similarity">
    <text evidence="1">Belongs to the zinc-associated anti-sigma factor (ZAS) superfamily. Anti-sigma-W factor family.</text>
</comment>
<keyword evidence="4" id="KW-1133">Transmembrane helix</keyword>
<evidence type="ECO:0000313" key="6">
    <source>
        <dbReference type="EMBL" id="MFB9751322.1"/>
    </source>
</evidence>
<sequence length="469" mass="48397">MNCHEVMELMQRHLDHDLNDEEQKAMRAHMQQCPDCEEMFTRLQQLSQELASLPKVTPPFSLVDSILPQLAEIDRDAGRPAVSAAAIGAAEPVGIPMTTERPSRFRAAWSMAAAGGIVAAGLLLAIFISDMDGTKVAEDSQLLPQAGRSESSSSAQDRVMSKSNAKEEQKSAQEATPDKADTDMQTSQNAPKETEGADAGPASGTPVASGTELAPAAPPLKLTDQTSAQKEPARSEEPASGGGELGKSLSAPAANTDDFMSNAKDAGQNASTGSGSSGSTPPSSGMAAGETPKTPVPEEAPPPAASESKAPLGGETGFGFASSQETKSADGGSATGGSAAGGAAADTKDKSEDKASPERRPTDKSQGVTQPPGMAGLMAIAGEQLVSEDGVLVASIDASKRWIVVTTADEKRTQMFISASWGPNETAKLVQWKGSAQLTYTIASGDGKTTKTMVIDIARNKESVQEPKA</sequence>
<keyword evidence="7" id="KW-1185">Reference proteome</keyword>
<comment type="caution">
    <text evidence="6">The sequence shown here is derived from an EMBL/GenBank/DDBJ whole genome shotgun (WGS) entry which is preliminary data.</text>
</comment>
<dbReference type="Proteomes" id="UP001589619">
    <property type="component" value="Unassembled WGS sequence"/>
</dbReference>
<evidence type="ECO:0000256" key="1">
    <source>
        <dbReference type="ARBA" id="ARBA00024353"/>
    </source>
</evidence>
<evidence type="ECO:0000256" key="4">
    <source>
        <dbReference type="SAM" id="Phobius"/>
    </source>
</evidence>
<organism evidence="6 7">
    <name type="scientific">Paenibacillus hodogayensis</name>
    <dbReference type="NCBI Taxonomy" id="279208"/>
    <lineage>
        <taxon>Bacteria</taxon>
        <taxon>Bacillati</taxon>
        <taxon>Bacillota</taxon>
        <taxon>Bacilli</taxon>
        <taxon>Bacillales</taxon>
        <taxon>Paenibacillaceae</taxon>
        <taxon>Paenibacillus</taxon>
    </lineage>
</organism>
<feature type="compositionally biased region" description="Pro residues" evidence="3">
    <location>
        <begin position="294"/>
        <end position="304"/>
    </location>
</feature>
<evidence type="ECO:0000256" key="3">
    <source>
        <dbReference type="SAM" id="MobiDB-lite"/>
    </source>
</evidence>
<feature type="compositionally biased region" description="Low complexity" evidence="3">
    <location>
        <begin position="271"/>
        <end position="293"/>
    </location>
</feature>
<evidence type="ECO:0000256" key="2">
    <source>
        <dbReference type="ARBA" id="ARBA00024438"/>
    </source>
</evidence>
<feature type="compositionally biased region" description="Basic and acidic residues" evidence="3">
    <location>
        <begin position="164"/>
        <end position="182"/>
    </location>
</feature>
<feature type="compositionally biased region" description="Basic and acidic residues" evidence="3">
    <location>
        <begin position="346"/>
        <end position="363"/>
    </location>
</feature>
<dbReference type="Gene3D" id="1.10.10.1320">
    <property type="entry name" value="Anti-sigma factor, zinc-finger domain"/>
    <property type="match status" value="1"/>
</dbReference>
<feature type="domain" description="Putative zinc-finger" evidence="5">
    <location>
        <begin position="3"/>
        <end position="36"/>
    </location>
</feature>
<dbReference type="EMBL" id="JBHMAG010000006">
    <property type="protein sequence ID" value="MFB9751322.1"/>
    <property type="molecule type" value="Genomic_DNA"/>
</dbReference>
<accession>A0ABV5VSR6</accession>
<dbReference type="RefSeq" id="WP_379116697.1">
    <property type="nucleotide sequence ID" value="NZ_JBHMAG010000006.1"/>
</dbReference>
<dbReference type="InterPro" id="IPR041916">
    <property type="entry name" value="Anti_sigma_zinc_sf"/>
</dbReference>
<gene>
    <name evidence="6" type="ORF">ACFFNY_07065</name>
</gene>
<dbReference type="Pfam" id="PF13490">
    <property type="entry name" value="zf-HC2"/>
    <property type="match status" value="1"/>
</dbReference>
<proteinExistence type="inferred from homology"/>
<name>A0ABV5VSR6_9BACL</name>
<evidence type="ECO:0000313" key="7">
    <source>
        <dbReference type="Proteomes" id="UP001589619"/>
    </source>
</evidence>
<keyword evidence="4" id="KW-0472">Membrane</keyword>
<feature type="transmembrane region" description="Helical" evidence="4">
    <location>
        <begin position="107"/>
        <end position="128"/>
    </location>
</feature>
<reference evidence="6 7" key="1">
    <citation type="submission" date="2024-09" db="EMBL/GenBank/DDBJ databases">
        <authorList>
            <person name="Sun Q."/>
            <person name="Mori K."/>
        </authorList>
    </citation>
    <scope>NUCLEOTIDE SEQUENCE [LARGE SCALE GENOMIC DNA]</scope>
    <source>
        <strain evidence="6 7">JCM 12520</strain>
    </source>
</reference>
<feature type="region of interest" description="Disordered" evidence="3">
    <location>
        <begin position="140"/>
        <end position="373"/>
    </location>
</feature>
<keyword evidence="4" id="KW-0812">Transmembrane</keyword>